<dbReference type="SUPFAM" id="SSF52172">
    <property type="entry name" value="CheY-like"/>
    <property type="match status" value="1"/>
</dbReference>
<gene>
    <name evidence="3" type="ORF">SAMN05444484_11199</name>
</gene>
<dbReference type="PANTHER" id="PTHR44520:SF2">
    <property type="entry name" value="RESPONSE REGULATOR RCP1"/>
    <property type="match status" value="1"/>
</dbReference>
<dbReference type="Gene3D" id="3.40.50.2300">
    <property type="match status" value="1"/>
</dbReference>
<dbReference type="PANTHER" id="PTHR44520">
    <property type="entry name" value="RESPONSE REGULATOR RCP1-RELATED"/>
    <property type="match status" value="1"/>
</dbReference>
<sequence length="131" mass="15131">MEFKTTFLLIEDNLIDQLIIRQLFKKVLHVDSIVIANNGKEGIDWLITRKNHESLIILLDIQMPVMNGFEFLDAFDKLKNEVKKETQIFVLSSTLDPKEIDLINGNNYVTGFLNKPFQIEDFTTIISLTSN</sequence>
<dbReference type="PROSITE" id="PS50110">
    <property type="entry name" value="RESPONSE_REGULATORY"/>
    <property type="match status" value="1"/>
</dbReference>
<dbReference type="OrthoDB" id="673128at2"/>
<dbReference type="EMBL" id="FRBT01000011">
    <property type="protein sequence ID" value="SHM86241.1"/>
    <property type="molecule type" value="Genomic_DNA"/>
</dbReference>
<reference evidence="4" key="1">
    <citation type="submission" date="2016-11" db="EMBL/GenBank/DDBJ databases">
        <authorList>
            <person name="Varghese N."/>
            <person name="Submissions S."/>
        </authorList>
    </citation>
    <scope>NUCLEOTIDE SEQUENCE [LARGE SCALE GENOMIC DNA]</scope>
    <source>
        <strain evidence="4">DSM 24724</strain>
    </source>
</reference>
<dbReference type="STRING" id="946677.SAMN05444484_11199"/>
<dbReference type="GO" id="GO:0000160">
    <property type="term" value="P:phosphorelay signal transduction system"/>
    <property type="evidence" value="ECO:0007669"/>
    <property type="project" value="InterPro"/>
</dbReference>
<dbReference type="Proteomes" id="UP000184028">
    <property type="component" value="Unassembled WGS sequence"/>
</dbReference>
<dbReference type="InterPro" id="IPR011006">
    <property type="entry name" value="CheY-like_superfamily"/>
</dbReference>
<proteinExistence type="predicted"/>
<dbReference type="InterPro" id="IPR052893">
    <property type="entry name" value="TCS_response_regulator"/>
</dbReference>
<dbReference type="AlphaFoldDB" id="A0A1M7M7J4"/>
<protein>
    <submittedName>
        <fullName evidence="3">CheY chemotaxis protein or a CheY-like REC (Receiver) domain</fullName>
    </submittedName>
</protein>
<keyword evidence="4" id="KW-1185">Reference proteome</keyword>
<dbReference type="InterPro" id="IPR001789">
    <property type="entry name" value="Sig_transdc_resp-reg_receiver"/>
</dbReference>
<feature type="domain" description="Response regulatory" evidence="2">
    <location>
        <begin position="6"/>
        <end position="130"/>
    </location>
</feature>
<evidence type="ECO:0000313" key="4">
    <source>
        <dbReference type="Proteomes" id="UP000184028"/>
    </source>
</evidence>
<evidence type="ECO:0000313" key="3">
    <source>
        <dbReference type="EMBL" id="SHM86241.1"/>
    </source>
</evidence>
<evidence type="ECO:0000259" key="2">
    <source>
        <dbReference type="PROSITE" id="PS50110"/>
    </source>
</evidence>
<accession>A0A1M7M7J4</accession>
<dbReference type="RefSeq" id="WP_068845428.1">
    <property type="nucleotide sequence ID" value="NZ_FRBT01000011.1"/>
</dbReference>
<name>A0A1M7M7J4_9FLAO</name>
<dbReference type="Pfam" id="PF00072">
    <property type="entry name" value="Response_reg"/>
    <property type="match status" value="1"/>
</dbReference>
<dbReference type="SMART" id="SM00448">
    <property type="entry name" value="REC"/>
    <property type="match status" value="1"/>
</dbReference>
<organism evidence="3 4">
    <name type="scientific">Flavobacterium chilense</name>
    <dbReference type="NCBI Taxonomy" id="946677"/>
    <lineage>
        <taxon>Bacteria</taxon>
        <taxon>Pseudomonadati</taxon>
        <taxon>Bacteroidota</taxon>
        <taxon>Flavobacteriia</taxon>
        <taxon>Flavobacteriales</taxon>
        <taxon>Flavobacteriaceae</taxon>
        <taxon>Flavobacterium</taxon>
    </lineage>
</organism>
<evidence type="ECO:0000256" key="1">
    <source>
        <dbReference type="PROSITE-ProRule" id="PRU00169"/>
    </source>
</evidence>
<feature type="modified residue" description="4-aspartylphosphate" evidence="1">
    <location>
        <position position="60"/>
    </location>
</feature>
<keyword evidence="1" id="KW-0597">Phosphoprotein</keyword>